<feature type="compositionally biased region" description="Basic residues" evidence="1">
    <location>
        <begin position="321"/>
        <end position="333"/>
    </location>
</feature>
<keyword evidence="4" id="KW-1185">Reference proteome</keyword>
<feature type="compositionally biased region" description="Basic and acidic residues" evidence="1">
    <location>
        <begin position="334"/>
        <end position="351"/>
    </location>
</feature>
<reference evidence="3 4" key="1">
    <citation type="journal article" date="2018" name="Sci. Rep.">
        <title>Genomic signatures of local adaptation to the degree of environmental predictability in rotifers.</title>
        <authorList>
            <person name="Franch-Gras L."/>
            <person name="Hahn C."/>
            <person name="Garcia-Roger E.M."/>
            <person name="Carmona M.J."/>
            <person name="Serra M."/>
            <person name="Gomez A."/>
        </authorList>
    </citation>
    <scope>NUCLEOTIDE SEQUENCE [LARGE SCALE GENOMIC DNA]</scope>
    <source>
        <strain evidence="3">HYR1</strain>
    </source>
</reference>
<dbReference type="SUPFAM" id="SSF53098">
    <property type="entry name" value="Ribonuclease H-like"/>
    <property type="match status" value="1"/>
</dbReference>
<dbReference type="PANTHER" id="PTHR37984:SF5">
    <property type="entry name" value="PROTEIN NYNRIN-LIKE"/>
    <property type="match status" value="1"/>
</dbReference>
<dbReference type="GO" id="GO:0003676">
    <property type="term" value="F:nucleic acid binding"/>
    <property type="evidence" value="ECO:0007669"/>
    <property type="project" value="InterPro"/>
</dbReference>
<sequence length="362" mass="42248">MLWLKHMLEVAKNLILSKQFPCSIPKYWSKKSKLSKIPKINNELELFFKNFNFQIGKFLKNHRLSSPLKGNWYYKQNHFTILMLLCPTKDAKAITAAGNVVDEWTCEYGIPEAVLSDGAKCFQSKLSDLVYDFLYIRRLKIAPFPPQCDGLSERGVRTFKTMIYAHIDLDQTTWDIHCKKYSFAYKTSLHSNKNQTRFEMIVGRKPRIQIDIITQTTDILEYKLVNEHGEVVVLEDVEDKIRANSTDVAGNYFNELKEKMPLSYKIAATNRNIKMEKSKIDFDRRIKIVDYNIDVSNDTIAKHNDVLELHVKENIALKRKTSRISKAPQHRSSRKQEIKSQSPTEHEKEEISTNIKRKKINN</sequence>
<name>A0A3M7PRL4_BRAPC</name>
<evidence type="ECO:0000313" key="4">
    <source>
        <dbReference type="Proteomes" id="UP000276133"/>
    </source>
</evidence>
<dbReference type="PROSITE" id="PS50994">
    <property type="entry name" value="INTEGRASE"/>
    <property type="match status" value="1"/>
</dbReference>
<feature type="domain" description="Integrase catalytic" evidence="2">
    <location>
        <begin position="34"/>
        <end position="214"/>
    </location>
</feature>
<evidence type="ECO:0000313" key="3">
    <source>
        <dbReference type="EMBL" id="RNA01673.1"/>
    </source>
</evidence>
<dbReference type="OrthoDB" id="441971at2759"/>
<feature type="region of interest" description="Disordered" evidence="1">
    <location>
        <begin position="321"/>
        <end position="362"/>
    </location>
</feature>
<dbReference type="STRING" id="10195.A0A3M7PRL4"/>
<dbReference type="Proteomes" id="UP000276133">
    <property type="component" value="Unassembled WGS sequence"/>
</dbReference>
<comment type="caution">
    <text evidence="3">The sequence shown here is derived from an EMBL/GenBank/DDBJ whole genome shotgun (WGS) entry which is preliminary data.</text>
</comment>
<dbReference type="InterPro" id="IPR001584">
    <property type="entry name" value="Integrase_cat-core"/>
</dbReference>
<dbReference type="AlphaFoldDB" id="A0A3M7PRL4"/>
<dbReference type="EMBL" id="REGN01009217">
    <property type="protein sequence ID" value="RNA01673.1"/>
    <property type="molecule type" value="Genomic_DNA"/>
</dbReference>
<protein>
    <submittedName>
        <fullName evidence="3">Transposon Ty3-I Gag-Pol poly</fullName>
    </submittedName>
</protein>
<dbReference type="InterPro" id="IPR050951">
    <property type="entry name" value="Retrovirus_Pol_polyprotein"/>
</dbReference>
<dbReference type="GO" id="GO:0015074">
    <property type="term" value="P:DNA integration"/>
    <property type="evidence" value="ECO:0007669"/>
    <property type="project" value="InterPro"/>
</dbReference>
<accession>A0A3M7PRL4</accession>
<dbReference type="InterPro" id="IPR012337">
    <property type="entry name" value="RNaseH-like_sf"/>
</dbReference>
<evidence type="ECO:0000256" key="1">
    <source>
        <dbReference type="SAM" id="MobiDB-lite"/>
    </source>
</evidence>
<proteinExistence type="predicted"/>
<evidence type="ECO:0000259" key="2">
    <source>
        <dbReference type="PROSITE" id="PS50994"/>
    </source>
</evidence>
<organism evidence="3 4">
    <name type="scientific">Brachionus plicatilis</name>
    <name type="common">Marine rotifer</name>
    <name type="synonym">Brachionus muelleri</name>
    <dbReference type="NCBI Taxonomy" id="10195"/>
    <lineage>
        <taxon>Eukaryota</taxon>
        <taxon>Metazoa</taxon>
        <taxon>Spiralia</taxon>
        <taxon>Gnathifera</taxon>
        <taxon>Rotifera</taxon>
        <taxon>Eurotatoria</taxon>
        <taxon>Monogononta</taxon>
        <taxon>Pseudotrocha</taxon>
        <taxon>Ploima</taxon>
        <taxon>Brachionidae</taxon>
        <taxon>Brachionus</taxon>
    </lineage>
</organism>
<dbReference type="Gene3D" id="3.30.420.10">
    <property type="entry name" value="Ribonuclease H-like superfamily/Ribonuclease H"/>
    <property type="match status" value="1"/>
</dbReference>
<dbReference type="InterPro" id="IPR036397">
    <property type="entry name" value="RNaseH_sf"/>
</dbReference>
<gene>
    <name evidence="3" type="ORF">BpHYR1_009261</name>
</gene>
<dbReference type="PANTHER" id="PTHR37984">
    <property type="entry name" value="PROTEIN CBG26694"/>
    <property type="match status" value="1"/>
</dbReference>